<organism evidence="2 3">
    <name type="scientific">Oikopleura dioica</name>
    <name type="common">Tunicate</name>
    <dbReference type="NCBI Taxonomy" id="34765"/>
    <lineage>
        <taxon>Eukaryota</taxon>
        <taxon>Metazoa</taxon>
        <taxon>Chordata</taxon>
        <taxon>Tunicata</taxon>
        <taxon>Appendicularia</taxon>
        <taxon>Copelata</taxon>
        <taxon>Oikopleuridae</taxon>
        <taxon>Oikopleura</taxon>
    </lineage>
</organism>
<accession>A0ABN7T311</accession>
<feature type="compositionally biased region" description="Polar residues" evidence="1">
    <location>
        <begin position="98"/>
        <end position="143"/>
    </location>
</feature>
<proteinExistence type="predicted"/>
<dbReference type="Proteomes" id="UP001158576">
    <property type="component" value="Chromosome 2"/>
</dbReference>
<evidence type="ECO:0000313" key="2">
    <source>
        <dbReference type="EMBL" id="CAG5110682.1"/>
    </source>
</evidence>
<feature type="region of interest" description="Disordered" evidence="1">
    <location>
        <begin position="429"/>
        <end position="541"/>
    </location>
</feature>
<evidence type="ECO:0000313" key="3">
    <source>
        <dbReference type="Proteomes" id="UP001158576"/>
    </source>
</evidence>
<feature type="compositionally biased region" description="Basic and acidic residues" evidence="1">
    <location>
        <begin position="147"/>
        <end position="193"/>
    </location>
</feature>
<dbReference type="EMBL" id="OU015567">
    <property type="protein sequence ID" value="CAG5110682.1"/>
    <property type="molecule type" value="Genomic_DNA"/>
</dbReference>
<feature type="compositionally biased region" description="Low complexity" evidence="1">
    <location>
        <begin position="204"/>
        <end position="229"/>
    </location>
</feature>
<feature type="region of interest" description="Disordered" evidence="1">
    <location>
        <begin position="98"/>
        <end position="236"/>
    </location>
</feature>
<sequence length="541" mass="60530">MRGQSELGNGMLCAADKIADSPGTVKATIEVDIRHVKFHGDWRGFVRLQANFLVYHGRETGMDVQLNKISVSSNVSEDVPNIDDAVVAALSRGFQINSTGSSSRQLTQQDNMNTSQLSLDKSNTYSSGYSSARYSQNEVSGVNSRRLISEEESGRESRASRFSVRDDEQTKSNRERKISRESRHSVKIQERNDAALSSQPPKPSRASRNSTNSSRTPKSSRSSRSSHGASSRRKAVETVKICPVRIELYHEWDNIKPRLNVTYGSKTVAFDGIQSEHGDEIFDFDTSSPLIADFKNDDVVDLSLTVRDQGKWLSIGKGTVDLENVRDNSITLELSDPEETICELTLKVKRSKPKSEVIFDDRVQFSPSRRTDIYPESQANSTIRTSMAMTESSMDGVETDQNTLETSHNDHDSWIDQNLVDEVCRVHKLPSDRQNDTSTPIPSPLARGDDLRSTLPIAQNYGSDNRPRKMSLQDVPKQQNPVSRRKSDLDLLQIPTENSNRFPASPKTGKSGLKKFFGKFKRSRPGSRNRSEVTTPTIPRK</sequence>
<feature type="compositionally biased region" description="Basic residues" evidence="1">
    <location>
        <begin position="512"/>
        <end position="527"/>
    </location>
</feature>
<name>A0ABN7T311_OIKDI</name>
<gene>
    <name evidence="2" type="ORF">OKIOD_LOCUS13825</name>
</gene>
<feature type="compositionally biased region" description="Polar residues" evidence="1">
    <location>
        <begin position="528"/>
        <end position="541"/>
    </location>
</feature>
<keyword evidence="3" id="KW-1185">Reference proteome</keyword>
<reference evidence="2 3" key="1">
    <citation type="submission" date="2021-04" db="EMBL/GenBank/DDBJ databases">
        <authorList>
            <person name="Bliznina A."/>
        </authorList>
    </citation>
    <scope>NUCLEOTIDE SEQUENCE [LARGE SCALE GENOMIC DNA]</scope>
</reference>
<evidence type="ECO:0000256" key="1">
    <source>
        <dbReference type="SAM" id="MobiDB-lite"/>
    </source>
</evidence>
<protein>
    <submittedName>
        <fullName evidence="2">Oidioi.mRNA.OKI2018_I69.chr2.g5060.t1.cds</fullName>
    </submittedName>
</protein>